<organism evidence="2 3">
    <name type="scientific">Gigaspora margarita</name>
    <dbReference type="NCBI Taxonomy" id="4874"/>
    <lineage>
        <taxon>Eukaryota</taxon>
        <taxon>Fungi</taxon>
        <taxon>Fungi incertae sedis</taxon>
        <taxon>Mucoromycota</taxon>
        <taxon>Glomeromycotina</taxon>
        <taxon>Glomeromycetes</taxon>
        <taxon>Diversisporales</taxon>
        <taxon>Gigasporaceae</taxon>
        <taxon>Gigaspora</taxon>
    </lineage>
</organism>
<dbReference type="Proteomes" id="UP000789901">
    <property type="component" value="Unassembled WGS sequence"/>
</dbReference>
<protein>
    <submittedName>
        <fullName evidence="2">11148_t:CDS:1</fullName>
    </submittedName>
</protein>
<sequence length="55" mass="6666">QRSLKKHTEAGIIDLNNSPDKNRNSVFDHVYKYHRSILFKSSKCKMQRYKRLKEQ</sequence>
<evidence type="ECO:0000313" key="2">
    <source>
        <dbReference type="EMBL" id="CAG8651770.1"/>
    </source>
</evidence>
<name>A0ABN7URD4_GIGMA</name>
<keyword evidence="3" id="KW-1185">Reference proteome</keyword>
<dbReference type="EMBL" id="CAJVQB010005042">
    <property type="protein sequence ID" value="CAG8651770.1"/>
    <property type="molecule type" value="Genomic_DNA"/>
</dbReference>
<gene>
    <name evidence="2" type="ORF">GMARGA_LOCUS9393</name>
</gene>
<proteinExistence type="predicted"/>
<reference evidence="2 3" key="1">
    <citation type="submission" date="2021-06" db="EMBL/GenBank/DDBJ databases">
        <authorList>
            <person name="Kallberg Y."/>
            <person name="Tangrot J."/>
            <person name="Rosling A."/>
        </authorList>
    </citation>
    <scope>NUCLEOTIDE SEQUENCE [LARGE SCALE GENOMIC DNA]</scope>
    <source>
        <strain evidence="2 3">120-4 pot B 10/14</strain>
    </source>
</reference>
<evidence type="ECO:0000313" key="3">
    <source>
        <dbReference type="Proteomes" id="UP000789901"/>
    </source>
</evidence>
<feature type="non-terminal residue" evidence="2">
    <location>
        <position position="1"/>
    </location>
</feature>
<accession>A0ABN7URD4</accession>
<feature type="region of interest" description="Disordered" evidence="1">
    <location>
        <begin position="1"/>
        <end position="24"/>
    </location>
</feature>
<evidence type="ECO:0000256" key="1">
    <source>
        <dbReference type="SAM" id="MobiDB-lite"/>
    </source>
</evidence>
<comment type="caution">
    <text evidence="2">The sequence shown here is derived from an EMBL/GenBank/DDBJ whole genome shotgun (WGS) entry which is preliminary data.</text>
</comment>